<dbReference type="Pfam" id="PF16123">
    <property type="entry name" value="HAGH_C"/>
    <property type="match status" value="1"/>
</dbReference>
<dbReference type="GO" id="GO:0019243">
    <property type="term" value="P:methylglyoxal catabolic process to D-lactate via S-lactoyl-glutathione"/>
    <property type="evidence" value="ECO:0007669"/>
    <property type="project" value="UniProtKB-UniRule"/>
</dbReference>
<dbReference type="InterPro" id="IPR050110">
    <property type="entry name" value="Glyoxalase_II_hydrolase"/>
</dbReference>
<dbReference type="InterPro" id="IPR017782">
    <property type="entry name" value="Hydroxyacylglutathione_Hdrlase"/>
</dbReference>
<keyword evidence="6 7" id="KW-0862">Zinc</keyword>
<sequence length="251" mass="26993">MLSFIPLPAFADNYIWLLPQPSGACVVDPGEASPVLDYLAAHGQQLGAILVTHHHADHTGGIGRLKAAFPHALVHGPAGVANVDIIHHDGDSFVVGDVRFQVIATPGHTLDHLCYYTPGALLSGDTLFGAGCGRLFEGSANQMYASLARLAALPPDTWVYPAHEYTLANLAFARACDPDNPAVSERLLQDSQRRQQGKPTLPVRLDVELASNPFLRSGEPALLAASRQHDGNPINNALESFAVLRRWKNSF</sequence>
<feature type="binding site" evidence="7">
    <location>
        <position position="125"/>
    </location>
    <ligand>
        <name>Zn(2+)</name>
        <dbReference type="ChEBI" id="CHEBI:29105"/>
        <label>2</label>
    </ligand>
</feature>
<dbReference type="InterPro" id="IPR001279">
    <property type="entry name" value="Metallo-B-lactamas"/>
</dbReference>
<dbReference type="Proteomes" id="UP000308891">
    <property type="component" value="Unassembled WGS sequence"/>
</dbReference>
<comment type="caution">
    <text evidence="9">The sequence shown here is derived from an EMBL/GenBank/DDBJ whole genome shotgun (WGS) entry which is preliminary data.</text>
</comment>
<feature type="binding site" evidence="7">
    <location>
        <position position="163"/>
    </location>
    <ligand>
        <name>Zn(2+)</name>
        <dbReference type="ChEBI" id="CHEBI:29105"/>
        <label>2</label>
    </ligand>
</feature>
<dbReference type="NCBIfam" id="TIGR03413">
    <property type="entry name" value="GSH_gloB"/>
    <property type="match status" value="1"/>
</dbReference>
<evidence type="ECO:0000256" key="2">
    <source>
        <dbReference type="ARBA" id="ARBA00004963"/>
    </source>
</evidence>
<feature type="binding site" evidence="7">
    <location>
        <position position="108"/>
    </location>
    <ligand>
        <name>Zn(2+)</name>
        <dbReference type="ChEBI" id="CHEBI:29105"/>
        <label>1</label>
    </ligand>
</feature>
<evidence type="ECO:0000313" key="9">
    <source>
        <dbReference type="EMBL" id="TIC82135.1"/>
    </source>
</evidence>
<dbReference type="UniPathway" id="UPA00619">
    <property type="reaction ID" value="UER00676"/>
</dbReference>
<dbReference type="Gene3D" id="3.60.15.10">
    <property type="entry name" value="Ribonuclease Z/Hydroxyacylglutathione hydrolase-like"/>
    <property type="match status" value="1"/>
</dbReference>
<dbReference type="CDD" id="cd07723">
    <property type="entry name" value="hydroxyacylglutathione_hydrolase_MBL-fold"/>
    <property type="match status" value="1"/>
</dbReference>
<dbReference type="RefSeq" id="WP_136553695.1">
    <property type="nucleotide sequence ID" value="NZ_STGJ01000010.1"/>
</dbReference>
<keyword evidence="10" id="KW-1185">Reference proteome</keyword>
<dbReference type="InterPro" id="IPR036866">
    <property type="entry name" value="RibonucZ/Hydroxyglut_hydro"/>
</dbReference>
<evidence type="ECO:0000256" key="7">
    <source>
        <dbReference type="HAMAP-Rule" id="MF_01374"/>
    </source>
</evidence>
<comment type="function">
    <text evidence="7">Thiolesterase that catalyzes the hydrolysis of S-D-lactoyl-glutathione to form glutathione and D-lactic acid.</text>
</comment>
<dbReference type="PANTHER" id="PTHR43705:SF1">
    <property type="entry name" value="HYDROXYACYLGLUTATHIONE HYDROLASE GLOB"/>
    <property type="match status" value="1"/>
</dbReference>
<dbReference type="SMART" id="SM00849">
    <property type="entry name" value="Lactamase_B"/>
    <property type="match status" value="1"/>
</dbReference>
<protein>
    <recommendedName>
        <fullName evidence="7">Hydroxyacylglutathione hydrolase</fullName>
        <ecNumber evidence="7">3.1.2.6</ecNumber>
    </recommendedName>
    <alternativeName>
        <fullName evidence="7">Glyoxalase II</fullName>
        <shortName evidence="7">Glx II</shortName>
    </alternativeName>
</protein>
<evidence type="ECO:0000256" key="5">
    <source>
        <dbReference type="ARBA" id="ARBA00022801"/>
    </source>
</evidence>
<comment type="subunit">
    <text evidence="7">Monomer.</text>
</comment>
<feature type="binding site" evidence="7">
    <location>
        <position position="55"/>
    </location>
    <ligand>
        <name>Zn(2+)</name>
        <dbReference type="ChEBI" id="CHEBI:29105"/>
        <label>1</label>
    </ligand>
</feature>
<evidence type="ECO:0000313" key="10">
    <source>
        <dbReference type="Proteomes" id="UP000308891"/>
    </source>
</evidence>
<evidence type="ECO:0000259" key="8">
    <source>
        <dbReference type="SMART" id="SM00849"/>
    </source>
</evidence>
<keyword evidence="4 7" id="KW-0479">Metal-binding</keyword>
<feature type="domain" description="Metallo-beta-lactamase" evidence="8">
    <location>
        <begin position="12"/>
        <end position="163"/>
    </location>
</feature>
<comment type="catalytic activity">
    <reaction evidence="1 7">
        <text>an S-(2-hydroxyacyl)glutathione + H2O = a 2-hydroxy carboxylate + glutathione + H(+)</text>
        <dbReference type="Rhea" id="RHEA:21864"/>
        <dbReference type="ChEBI" id="CHEBI:15377"/>
        <dbReference type="ChEBI" id="CHEBI:15378"/>
        <dbReference type="ChEBI" id="CHEBI:57925"/>
        <dbReference type="ChEBI" id="CHEBI:58896"/>
        <dbReference type="ChEBI" id="CHEBI:71261"/>
        <dbReference type="EC" id="3.1.2.6"/>
    </reaction>
</comment>
<organism evidence="9 10">
    <name type="scientific">Crenobacter intestini</name>
    <dbReference type="NCBI Taxonomy" id="2563443"/>
    <lineage>
        <taxon>Bacteria</taxon>
        <taxon>Pseudomonadati</taxon>
        <taxon>Pseudomonadota</taxon>
        <taxon>Betaproteobacteria</taxon>
        <taxon>Neisseriales</taxon>
        <taxon>Neisseriaceae</taxon>
        <taxon>Crenobacter</taxon>
    </lineage>
</organism>
<feature type="binding site" evidence="7">
    <location>
        <position position="125"/>
    </location>
    <ligand>
        <name>Zn(2+)</name>
        <dbReference type="ChEBI" id="CHEBI:29105"/>
        <label>1</label>
    </ligand>
</feature>
<comment type="cofactor">
    <cofactor evidence="7">
        <name>Zn(2+)</name>
        <dbReference type="ChEBI" id="CHEBI:29105"/>
    </cofactor>
    <text evidence="7">Binds 2 Zn(2+) ions per subunit.</text>
</comment>
<dbReference type="InterPro" id="IPR035680">
    <property type="entry name" value="Clx_II_MBL"/>
</dbReference>
<name>A0A4T0UU84_9NEIS</name>
<evidence type="ECO:0000256" key="4">
    <source>
        <dbReference type="ARBA" id="ARBA00022723"/>
    </source>
</evidence>
<feature type="binding site" evidence="7">
    <location>
        <position position="58"/>
    </location>
    <ligand>
        <name>Zn(2+)</name>
        <dbReference type="ChEBI" id="CHEBI:29105"/>
        <label>2</label>
    </ligand>
</feature>
<reference evidence="9 10" key="1">
    <citation type="submission" date="2019-04" db="EMBL/GenBank/DDBJ databases">
        <title>Crenobacter sp. nov.</title>
        <authorList>
            <person name="Shi S."/>
        </authorList>
    </citation>
    <scope>NUCLEOTIDE SEQUENCE [LARGE SCALE GENOMIC DNA]</scope>
    <source>
        <strain evidence="9 10">GY 70310</strain>
    </source>
</reference>
<accession>A0A4T0UU84</accession>
<dbReference type="HAMAP" id="MF_01374">
    <property type="entry name" value="Glyoxalase_2"/>
    <property type="match status" value="1"/>
</dbReference>
<dbReference type="PANTHER" id="PTHR43705">
    <property type="entry name" value="HYDROXYACYLGLUTATHIONE HYDROLASE"/>
    <property type="match status" value="1"/>
</dbReference>
<dbReference type="EMBL" id="STGJ01000010">
    <property type="protein sequence ID" value="TIC82135.1"/>
    <property type="molecule type" value="Genomic_DNA"/>
</dbReference>
<dbReference type="EC" id="3.1.2.6" evidence="7"/>
<dbReference type="Pfam" id="PF00753">
    <property type="entry name" value="Lactamase_B"/>
    <property type="match status" value="1"/>
</dbReference>
<comment type="pathway">
    <text evidence="2 7">Secondary metabolite metabolism; methylglyoxal degradation; (R)-lactate from methylglyoxal: step 2/2.</text>
</comment>
<proteinExistence type="inferred from homology"/>
<evidence type="ECO:0000256" key="1">
    <source>
        <dbReference type="ARBA" id="ARBA00001623"/>
    </source>
</evidence>
<dbReference type="SUPFAM" id="SSF56281">
    <property type="entry name" value="Metallo-hydrolase/oxidoreductase"/>
    <property type="match status" value="1"/>
</dbReference>
<feature type="binding site" evidence="7">
    <location>
        <position position="53"/>
    </location>
    <ligand>
        <name>Zn(2+)</name>
        <dbReference type="ChEBI" id="CHEBI:29105"/>
        <label>1</label>
    </ligand>
</feature>
<gene>
    <name evidence="7 9" type="primary">gloB</name>
    <name evidence="9" type="ORF">E5K04_10300</name>
</gene>
<comment type="similarity">
    <text evidence="3 7">Belongs to the metallo-beta-lactamase superfamily. Glyoxalase II family.</text>
</comment>
<dbReference type="AlphaFoldDB" id="A0A4T0UU84"/>
<dbReference type="GO" id="GO:0046872">
    <property type="term" value="F:metal ion binding"/>
    <property type="evidence" value="ECO:0007669"/>
    <property type="project" value="UniProtKB-KW"/>
</dbReference>
<keyword evidence="5 7" id="KW-0378">Hydrolase</keyword>
<dbReference type="InterPro" id="IPR032282">
    <property type="entry name" value="HAGH_C"/>
</dbReference>
<evidence type="ECO:0000256" key="3">
    <source>
        <dbReference type="ARBA" id="ARBA00006759"/>
    </source>
</evidence>
<dbReference type="PIRSF" id="PIRSF005457">
    <property type="entry name" value="Glx"/>
    <property type="match status" value="1"/>
</dbReference>
<evidence type="ECO:0000256" key="6">
    <source>
        <dbReference type="ARBA" id="ARBA00022833"/>
    </source>
</evidence>
<dbReference type="OrthoDB" id="9802248at2"/>
<dbReference type="GO" id="GO:0004416">
    <property type="term" value="F:hydroxyacylglutathione hydrolase activity"/>
    <property type="evidence" value="ECO:0007669"/>
    <property type="project" value="UniProtKB-UniRule"/>
</dbReference>
<feature type="binding site" evidence="7">
    <location>
        <position position="57"/>
    </location>
    <ligand>
        <name>Zn(2+)</name>
        <dbReference type="ChEBI" id="CHEBI:29105"/>
        <label>2</label>
    </ligand>
</feature>